<dbReference type="InterPro" id="IPR000597">
    <property type="entry name" value="Ribosomal_uL3"/>
</dbReference>
<evidence type="ECO:0000256" key="3">
    <source>
        <dbReference type="ARBA" id="ARBA00022884"/>
    </source>
</evidence>
<evidence type="ECO:0000256" key="1">
    <source>
        <dbReference type="ARBA" id="ARBA00006540"/>
    </source>
</evidence>
<name>A0AAJ1RDH5_9LACO</name>
<evidence type="ECO:0000256" key="6">
    <source>
        <dbReference type="ARBA" id="ARBA00035243"/>
    </source>
</evidence>
<dbReference type="InterPro" id="IPR009000">
    <property type="entry name" value="Transl_B-barrel_sf"/>
</dbReference>
<keyword evidence="3 7" id="KW-0694">RNA-binding</keyword>
<evidence type="ECO:0000256" key="8">
    <source>
        <dbReference type="RuleBase" id="RU003905"/>
    </source>
</evidence>
<comment type="function">
    <text evidence="7 9">One of the primary rRNA binding proteins, it binds directly near the 3'-end of the 23S rRNA, where it nucleates assembly of the 50S subunit.</text>
</comment>
<gene>
    <name evidence="7" type="primary">rplC</name>
    <name evidence="11" type="ORF">EVC35_08405</name>
</gene>
<sequence>MTKGILGRKVGMTQVFTAKGELVPVTVIEVLPNVVLQVKTPETDGYSAIQLGVFDKRKIAINKPEQGHAKKANATPKRYVREIRDAQGDYKVGDKVEASIFTTGEYVDVQGVTKGHGFQGSIKRLGQSRGPMAHGSRYHRRPGSMGAIINKVFKGKLLPGQMGGDIRTAQKLLVVATDLTNNLILIKGNVPGANKSFVTVKSTVKPYKASDIKLAGSVGQAAKKEVDEKASQTADQNTQADVKNDTASAK</sequence>
<reference evidence="11" key="1">
    <citation type="submission" date="2019-01" db="EMBL/GenBank/DDBJ databases">
        <title>Oenococcus sicerae UCMA17102.</title>
        <authorList>
            <person name="Cousin F.J."/>
            <person name="Le Guellec R."/>
            <person name="Cretenet M."/>
        </authorList>
    </citation>
    <scope>NUCLEOTIDE SEQUENCE</scope>
    <source>
        <strain evidence="11">UCMA17102</strain>
    </source>
</reference>
<evidence type="ECO:0000313" key="11">
    <source>
        <dbReference type="EMBL" id="MDN6901005.1"/>
    </source>
</evidence>
<dbReference type="EMBL" id="SDWY01000005">
    <property type="protein sequence ID" value="MDN6901005.1"/>
    <property type="molecule type" value="Genomic_DNA"/>
</dbReference>
<dbReference type="Gene3D" id="2.40.30.10">
    <property type="entry name" value="Translation factors"/>
    <property type="match status" value="1"/>
</dbReference>
<keyword evidence="4 7" id="KW-0689">Ribosomal protein</keyword>
<dbReference type="GO" id="GO:0019843">
    <property type="term" value="F:rRNA binding"/>
    <property type="evidence" value="ECO:0007669"/>
    <property type="project" value="UniProtKB-UniRule"/>
</dbReference>
<dbReference type="PROSITE" id="PS00474">
    <property type="entry name" value="RIBOSOMAL_L3"/>
    <property type="match status" value="1"/>
</dbReference>
<dbReference type="InterPro" id="IPR019927">
    <property type="entry name" value="Ribosomal_uL3_bac/org-type"/>
</dbReference>
<dbReference type="Proteomes" id="UP001167919">
    <property type="component" value="Unassembled WGS sequence"/>
</dbReference>
<organism evidence="11 12">
    <name type="scientific">Oenococcus sicerae</name>
    <dbReference type="NCBI Taxonomy" id="2203724"/>
    <lineage>
        <taxon>Bacteria</taxon>
        <taxon>Bacillati</taxon>
        <taxon>Bacillota</taxon>
        <taxon>Bacilli</taxon>
        <taxon>Lactobacillales</taxon>
        <taxon>Lactobacillaceae</taxon>
        <taxon>Oenococcus</taxon>
    </lineage>
</organism>
<dbReference type="Pfam" id="PF00297">
    <property type="entry name" value="Ribosomal_L3"/>
    <property type="match status" value="1"/>
</dbReference>
<feature type="region of interest" description="Disordered" evidence="10">
    <location>
        <begin position="217"/>
        <end position="250"/>
    </location>
</feature>
<protein>
    <recommendedName>
        <fullName evidence="6 7">Large ribosomal subunit protein uL3</fullName>
    </recommendedName>
</protein>
<accession>A0AAJ1RDH5</accession>
<evidence type="ECO:0000256" key="9">
    <source>
        <dbReference type="RuleBase" id="RU003906"/>
    </source>
</evidence>
<dbReference type="HAMAP" id="MF_01325_B">
    <property type="entry name" value="Ribosomal_uL3_B"/>
    <property type="match status" value="1"/>
</dbReference>
<evidence type="ECO:0000256" key="10">
    <source>
        <dbReference type="SAM" id="MobiDB-lite"/>
    </source>
</evidence>
<evidence type="ECO:0000256" key="5">
    <source>
        <dbReference type="ARBA" id="ARBA00023274"/>
    </source>
</evidence>
<dbReference type="FunFam" id="2.40.30.10:FF:000004">
    <property type="entry name" value="50S ribosomal protein L3"/>
    <property type="match status" value="1"/>
</dbReference>
<proteinExistence type="inferred from homology"/>
<dbReference type="SUPFAM" id="SSF50447">
    <property type="entry name" value="Translation proteins"/>
    <property type="match status" value="1"/>
</dbReference>
<keyword evidence="2 7" id="KW-0699">rRNA-binding</keyword>
<evidence type="ECO:0000313" key="12">
    <source>
        <dbReference type="Proteomes" id="UP001167919"/>
    </source>
</evidence>
<dbReference type="RefSeq" id="WP_301711509.1">
    <property type="nucleotide sequence ID" value="NZ_JBDNUK010000004.1"/>
</dbReference>
<feature type="compositionally biased region" description="Polar residues" evidence="10">
    <location>
        <begin position="231"/>
        <end position="250"/>
    </location>
</feature>
<dbReference type="InterPro" id="IPR019926">
    <property type="entry name" value="Ribosomal_uL3_CS"/>
</dbReference>
<dbReference type="NCBIfam" id="TIGR03625">
    <property type="entry name" value="L3_bact"/>
    <property type="match status" value="1"/>
</dbReference>
<dbReference type="PANTHER" id="PTHR11229:SF16">
    <property type="entry name" value="LARGE RIBOSOMAL SUBUNIT PROTEIN UL3C"/>
    <property type="match status" value="1"/>
</dbReference>
<keyword evidence="5 7" id="KW-0687">Ribonucleoprotein</keyword>
<comment type="similarity">
    <text evidence="1 7 8">Belongs to the universal ribosomal protein uL3 family.</text>
</comment>
<dbReference type="Gene3D" id="3.30.160.810">
    <property type="match status" value="1"/>
</dbReference>
<comment type="caution">
    <text evidence="11">The sequence shown here is derived from an EMBL/GenBank/DDBJ whole genome shotgun (WGS) entry which is preliminary data.</text>
</comment>
<dbReference type="FunFam" id="3.30.160.810:FF:000001">
    <property type="entry name" value="50S ribosomal protein L3"/>
    <property type="match status" value="1"/>
</dbReference>
<comment type="subunit">
    <text evidence="7 9">Part of the 50S ribosomal subunit. Forms a cluster with proteins L14 and L19.</text>
</comment>
<evidence type="ECO:0000256" key="4">
    <source>
        <dbReference type="ARBA" id="ARBA00022980"/>
    </source>
</evidence>
<evidence type="ECO:0000256" key="2">
    <source>
        <dbReference type="ARBA" id="ARBA00022730"/>
    </source>
</evidence>
<dbReference type="GO" id="GO:0003735">
    <property type="term" value="F:structural constituent of ribosome"/>
    <property type="evidence" value="ECO:0007669"/>
    <property type="project" value="UniProtKB-UniRule"/>
</dbReference>
<dbReference type="PANTHER" id="PTHR11229">
    <property type="entry name" value="50S RIBOSOMAL PROTEIN L3"/>
    <property type="match status" value="1"/>
</dbReference>
<dbReference type="GO" id="GO:0022625">
    <property type="term" value="C:cytosolic large ribosomal subunit"/>
    <property type="evidence" value="ECO:0007669"/>
    <property type="project" value="TreeGrafter"/>
</dbReference>
<dbReference type="AlphaFoldDB" id="A0AAJ1RDH5"/>
<dbReference type="GO" id="GO:0006412">
    <property type="term" value="P:translation"/>
    <property type="evidence" value="ECO:0007669"/>
    <property type="project" value="UniProtKB-UniRule"/>
</dbReference>
<evidence type="ECO:0000256" key="7">
    <source>
        <dbReference type="HAMAP-Rule" id="MF_01325"/>
    </source>
</evidence>